<dbReference type="RefSeq" id="WP_378996903.1">
    <property type="nucleotide sequence ID" value="NZ_JBHSMT010000013.1"/>
</dbReference>
<evidence type="ECO:0000313" key="3">
    <source>
        <dbReference type="Proteomes" id="UP001596045"/>
    </source>
</evidence>
<keyword evidence="2" id="KW-0378">Hydrolase</keyword>
<comment type="similarity">
    <text evidence="1">Belongs to the RutC family.</text>
</comment>
<dbReference type="Pfam" id="PF01042">
    <property type="entry name" value="Ribonuc_L-PSP"/>
    <property type="match status" value="1"/>
</dbReference>
<accession>A0ABW0M798</accession>
<dbReference type="PANTHER" id="PTHR11803:SF58">
    <property type="entry name" value="PROTEIN HMF1-RELATED"/>
    <property type="match status" value="1"/>
</dbReference>
<gene>
    <name evidence="2" type="ORF">ACFPM8_08145</name>
</gene>
<proteinExistence type="inferred from homology"/>
<reference evidence="3" key="1">
    <citation type="journal article" date="2019" name="Int. J. Syst. Evol. Microbiol.">
        <title>The Global Catalogue of Microorganisms (GCM) 10K type strain sequencing project: providing services to taxonomists for standard genome sequencing and annotation.</title>
        <authorList>
            <consortium name="The Broad Institute Genomics Platform"/>
            <consortium name="The Broad Institute Genome Sequencing Center for Infectious Disease"/>
            <person name="Wu L."/>
            <person name="Ma J."/>
        </authorList>
    </citation>
    <scope>NUCLEOTIDE SEQUENCE [LARGE SCALE GENOMIC DNA]</scope>
    <source>
        <strain evidence="3">JCM 17066</strain>
    </source>
</reference>
<dbReference type="GO" id="GO:0016787">
    <property type="term" value="F:hydrolase activity"/>
    <property type="evidence" value="ECO:0007669"/>
    <property type="project" value="UniProtKB-KW"/>
</dbReference>
<dbReference type="PANTHER" id="PTHR11803">
    <property type="entry name" value="2-IMINOBUTANOATE/2-IMINOPROPANOATE DEAMINASE RIDA"/>
    <property type="match status" value="1"/>
</dbReference>
<dbReference type="EMBL" id="JBHSMT010000013">
    <property type="protein sequence ID" value="MFC5473930.1"/>
    <property type="molecule type" value="Genomic_DNA"/>
</dbReference>
<evidence type="ECO:0000256" key="1">
    <source>
        <dbReference type="ARBA" id="ARBA00010552"/>
    </source>
</evidence>
<sequence>MDKMTHAARLPDHPAVELLNPPDLYDPSANGYSHVARLAPGAQLVYTAGQGGEDSQGQLSPDFSHQVQQAFVNLRATLACAGAALTDVAKLTVLIVDHSEARLAVLAHEIAQAWGTAAKPACTLIPVPRLALDGMLFEVEAIAALKCRAIGENGTRAPDAMS</sequence>
<comment type="caution">
    <text evidence="2">The sequence shown here is derived from an EMBL/GenBank/DDBJ whole genome shotgun (WGS) entry which is preliminary data.</text>
</comment>
<evidence type="ECO:0000313" key="2">
    <source>
        <dbReference type="EMBL" id="MFC5473930.1"/>
    </source>
</evidence>
<dbReference type="CDD" id="cd00448">
    <property type="entry name" value="YjgF_YER057c_UK114_family"/>
    <property type="match status" value="1"/>
</dbReference>
<dbReference type="InterPro" id="IPR006175">
    <property type="entry name" value="YjgF/YER057c/UK114"/>
</dbReference>
<dbReference type="EC" id="3.5.-.-" evidence="2"/>
<dbReference type="InterPro" id="IPR035959">
    <property type="entry name" value="RutC-like_sf"/>
</dbReference>
<name>A0ABW0M798_9BURK</name>
<dbReference type="SUPFAM" id="SSF55298">
    <property type="entry name" value="YjgF-like"/>
    <property type="match status" value="1"/>
</dbReference>
<keyword evidence="3" id="KW-1185">Reference proteome</keyword>
<protein>
    <submittedName>
        <fullName evidence="2">RidA family protein</fullName>
        <ecNumber evidence="2">3.5.-.-</ecNumber>
    </submittedName>
</protein>
<dbReference type="Proteomes" id="UP001596045">
    <property type="component" value="Unassembled WGS sequence"/>
</dbReference>
<dbReference type="Gene3D" id="3.30.1330.40">
    <property type="entry name" value="RutC-like"/>
    <property type="match status" value="1"/>
</dbReference>
<organism evidence="2 3">
    <name type="scientific">Paraherbaspirillum soli</name>
    <dbReference type="NCBI Taxonomy" id="631222"/>
    <lineage>
        <taxon>Bacteria</taxon>
        <taxon>Pseudomonadati</taxon>
        <taxon>Pseudomonadota</taxon>
        <taxon>Betaproteobacteria</taxon>
        <taxon>Burkholderiales</taxon>
        <taxon>Oxalobacteraceae</taxon>
        <taxon>Paraherbaspirillum</taxon>
    </lineage>
</organism>